<reference evidence="4 5" key="1">
    <citation type="submission" date="2018-08" db="EMBL/GenBank/DDBJ databases">
        <title>A genome reference for cultivated species of the human gut microbiota.</title>
        <authorList>
            <person name="Zou Y."/>
            <person name="Xue W."/>
            <person name="Luo G."/>
        </authorList>
    </citation>
    <scope>NUCLEOTIDE SEQUENCE [LARGE SCALE GENOMIC DNA]</scope>
    <source>
        <strain evidence="2 5">AF14-18</strain>
        <strain evidence="3 4">AM35-14</strain>
    </source>
</reference>
<dbReference type="Proteomes" id="UP000283975">
    <property type="component" value="Unassembled WGS sequence"/>
</dbReference>
<evidence type="ECO:0000313" key="4">
    <source>
        <dbReference type="Proteomes" id="UP000283975"/>
    </source>
</evidence>
<accession>A0A412Z145</accession>
<evidence type="ECO:0000313" key="5">
    <source>
        <dbReference type="Proteomes" id="UP000284543"/>
    </source>
</evidence>
<gene>
    <name evidence="3" type="ORF">DW839_05685</name>
    <name evidence="2" type="ORF">DWW02_19780</name>
</gene>
<evidence type="ECO:0000259" key="1">
    <source>
        <dbReference type="Pfam" id="PF13556"/>
    </source>
</evidence>
<dbReference type="InterPro" id="IPR042070">
    <property type="entry name" value="PucR_C-HTH_sf"/>
</dbReference>
<dbReference type="EMBL" id="QSHZ01000004">
    <property type="protein sequence ID" value="RHC57687.1"/>
    <property type="molecule type" value="Genomic_DNA"/>
</dbReference>
<dbReference type="KEGG" id="cbol:CGC65_12365"/>
<dbReference type="InterPro" id="IPR025736">
    <property type="entry name" value="PucR_C-HTH_dom"/>
</dbReference>
<dbReference type="AlphaFoldDB" id="A0A412Z145"/>
<evidence type="ECO:0000313" key="3">
    <source>
        <dbReference type="EMBL" id="RHC57687.1"/>
    </source>
</evidence>
<dbReference type="EMBL" id="QRZM01000009">
    <property type="protein sequence ID" value="RGV73630.1"/>
    <property type="molecule type" value="Genomic_DNA"/>
</dbReference>
<comment type="caution">
    <text evidence="2">The sequence shown here is derived from an EMBL/GenBank/DDBJ whole genome shotgun (WGS) entry which is preliminary data.</text>
</comment>
<feature type="domain" description="PucR C-terminal helix-turn-helix" evidence="1">
    <location>
        <begin position="403"/>
        <end position="459"/>
    </location>
</feature>
<dbReference type="Proteomes" id="UP000284543">
    <property type="component" value="Unassembled WGS sequence"/>
</dbReference>
<organism evidence="2 5">
    <name type="scientific">Enterocloster bolteae</name>
    <dbReference type="NCBI Taxonomy" id="208479"/>
    <lineage>
        <taxon>Bacteria</taxon>
        <taxon>Bacillati</taxon>
        <taxon>Bacillota</taxon>
        <taxon>Clostridia</taxon>
        <taxon>Lachnospirales</taxon>
        <taxon>Lachnospiraceae</taxon>
        <taxon>Enterocloster</taxon>
    </lineage>
</organism>
<dbReference type="RefSeq" id="WP_002567191.1">
    <property type="nucleotide sequence ID" value="NZ_CABKUK010000007.1"/>
</dbReference>
<sequence length="476" mass="55385">MDIRILLEVLDTRQNQYKYTGPMEGQVYGVQVQNGSYSYLEGMLYVQPSLTHPRPPKNTCVIAGETDLYEVLQKILLNYNRKESLLIKMQDKLTAFRSSETDMISGVMDNPCILLREDYKPLVWNGFDGEDEFLWIASIDFKAVSKKGQHLNICYQECSDEIPYPLMIVHYTNPRGKKRYCVLAERNTRFDRVTDPIFLKKICNILQCYTFTNNGIVQPISRLDELLEGMIRRIPAQPELMLNELLKAGWVEKEKYYVLLIDVSLGKTKVNDVGELSKRLNARVFSHENYYVCLLTGTCAEEYDSRTQLGIEDFLVERNFYAGLSYGFFNIVNISIGYKQSVEAIRVLFNTLNGVHYYAFADSIVTYLVKTSVNCGEFTMESLCHPSVYKIFEYDKKYGSDYMNFLRIYIYSGGSVKRTAEALFMHKNTVYQKIEKLKEFFHVDVNDLYAYVKLYVSLVILEQMPIYDSNDFLKWM</sequence>
<proteinExistence type="predicted"/>
<dbReference type="Pfam" id="PF13556">
    <property type="entry name" value="HTH_30"/>
    <property type="match status" value="1"/>
</dbReference>
<name>A0A412Z145_9FIRM</name>
<protein>
    <submittedName>
        <fullName evidence="2">PucR family transcriptional regulator</fullName>
    </submittedName>
</protein>
<evidence type="ECO:0000313" key="2">
    <source>
        <dbReference type="EMBL" id="RGV73630.1"/>
    </source>
</evidence>
<dbReference type="Gene3D" id="1.10.10.2840">
    <property type="entry name" value="PucR C-terminal helix-turn-helix domain"/>
    <property type="match status" value="1"/>
</dbReference>